<dbReference type="AlphaFoldDB" id="A0A4S8IL38"/>
<protein>
    <recommendedName>
        <fullName evidence="4">Angiotensin-converting enzyme 2</fullName>
    </recommendedName>
</protein>
<accession>A0A4S8IL38</accession>
<name>A0A4S8IL38_MUSBA</name>
<sequence>MAIYLREERAASTVSVSIPFHLSLSAASSSSPSVSSILFFSPFLLLLLLLRSLLSVVCPRTMDPQMVAEMQPSSQDSHDIRNNHQNTLVTEASVWQKLEEENPEFFRAYYIRLKLKKQIILFNQLLEHQYHLMKYPIPFKVPLVPMQNGIHPVHGYPVLQPQIPTTGQLHVDPMACGLSSYHVVNGIPAPGSSHPIRMNTGNDDTSEAAPLAPQCTTMSPMSEMAVTSASVESNQFSFTPSEITMGMDASAIDTTFTSDVFNTGGLQLGADGVTSSRDSIRSLGQLWNFSLSDLTADMTNLGDFGALGGYSGSPFLPSDSDILLNSPDQDDLGTIERK</sequence>
<evidence type="ECO:0000256" key="1">
    <source>
        <dbReference type="SAM" id="MobiDB-lite"/>
    </source>
</evidence>
<reference evidence="2 3" key="1">
    <citation type="journal article" date="2019" name="Nat. Plants">
        <title>Genome sequencing of Musa balbisiana reveals subgenome evolution and function divergence in polyploid bananas.</title>
        <authorList>
            <person name="Yao X."/>
        </authorList>
    </citation>
    <scope>NUCLEOTIDE SEQUENCE [LARGE SCALE GENOMIC DNA]</scope>
    <source>
        <strain evidence="3">cv. DH-PKW</strain>
        <tissue evidence="2">Leaves</tissue>
    </source>
</reference>
<dbReference type="STRING" id="52838.A0A4S8IL38"/>
<dbReference type="PANTHER" id="PTHR31871">
    <property type="entry name" value="OS02G0137100 PROTEIN"/>
    <property type="match status" value="1"/>
</dbReference>
<dbReference type="PANTHER" id="PTHR31871:SF9">
    <property type="entry name" value="HELICASE WITH ZINC FINGER PROTEIN"/>
    <property type="match status" value="1"/>
</dbReference>
<dbReference type="EMBL" id="PYDT01000009">
    <property type="protein sequence ID" value="THU49178.1"/>
    <property type="molecule type" value="Genomic_DNA"/>
</dbReference>
<evidence type="ECO:0000313" key="3">
    <source>
        <dbReference type="Proteomes" id="UP000317650"/>
    </source>
</evidence>
<keyword evidence="3" id="KW-1185">Reference proteome</keyword>
<evidence type="ECO:0000313" key="2">
    <source>
        <dbReference type="EMBL" id="THU49178.1"/>
    </source>
</evidence>
<dbReference type="Proteomes" id="UP000317650">
    <property type="component" value="Chromosome 6"/>
</dbReference>
<feature type="region of interest" description="Disordered" evidence="1">
    <location>
        <begin position="319"/>
        <end position="338"/>
    </location>
</feature>
<comment type="caution">
    <text evidence="2">The sequence shown here is derived from an EMBL/GenBank/DDBJ whole genome shotgun (WGS) entry which is preliminary data.</text>
</comment>
<dbReference type="Pfam" id="PF09713">
    <property type="entry name" value="A_thal_3526"/>
    <property type="match status" value="1"/>
</dbReference>
<evidence type="ECO:0008006" key="4">
    <source>
        <dbReference type="Google" id="ProtNLM"/>
    </source>
</evidence>
<gene>
    <name evidence="2" type="ORF">C4D60_Mb06t06820</name>
</gene>
<proteinExistence type="predicted"/>
<dbReference type="InterPro" id="IPR006476">
    <property type="entry name" value="CHP01589_pln"/>
</dbReference>
<feature type="compositionally biased region" description="Acidic residues" evidence="1">
    <location>
        <begin position="328"/>
        <end position="338"/>
    </location>
</feature>
<organism evidence="2 3">
    <name type="scientific">Musa balbisiana</name>
    <name type="common">Banana</name>
    <dbReference type="NCBI Taxonomy" id="52838"/>
    <lineage>
        <taxon>Eukaryota</taxon>
        <taxon>Viridiplantae</taxon>
        <taxon>Streptophyta</taxon>
        <taxon>Embryophyta</taxon>
        <taxon>Tracheophyta</taxon>
        <taxon>Spermatophyta</taxon>
        <taxon>Magnoliopsida</taxon>
        <taxon>Liliopsida</taxon>
        <taxon>Zingiberales</taxon>
        <taxon>Musaceae</taxon>
        <taxon>Musa</taxon>
    </lineage>
</organism>